<sequence length="187" mass="21707">MALQQINTYADLKEAVKLWLNRKDQATIDMIPMFVNFAEKQFTRLVKLPYYETMVQFNITDTFKFVVIPQDFLSAKHVHVNGVPYNRVDVETFQRVKQKYQKSAEHTIAYDGMTATNAGSTIQTTARLFTRIGEQIHFFPTPAVGDLVEMIYSQDIPEMQFDLDQPYNLLIAPDIMLYLSLRHASTW</sequence>
<proteinExistence type="predicted"/>
<dbReference type="Pfam" id="PF24175">
    <property type="entry name" value="SU10_adaptor"/>
    <property type="match status" value="1"/>
</dbReference>
<gene>
    <name evidence="1" type="ORF">N1032_25950</name>
</gene>
<feature type="non-terminal residue" evidence="1">
    <location>
        <position position="187"/>
    </location>
</feature>
<reference evidence="1" key="1">
    <citation type="submission" date="2022-08" db="EMBL/GenBank/DDBJ databases">
        <authorList>
            <person name="Deng Y."/>
            <person name="Han X.-F."/>
            <person name="Zhang Y.-Q."/>
        </authorList>
    </citation>
    <scope>NUCLEOTIDE SEQUENCE</scope>
    <source>
        <strain evidence="1">CPCC 203386</strain>
    </source>
</reference>
<evidence type="ECO:0000313" key="2">
    <source>
        <dbReference type="Proteomes" id="UP001165586"/>
    </source>
</evidence>
<accession>A0ABT2HB44</accession>
<name>A0ABT2HB44_9MICO</name>
<keyword evidence="2" id="KW-1185">Reference proteome</keyword>
<comment type="caution">
    <text evidence="1">The sequence shown here is derived from an EMBL/GenBank/DDBJ whole genome shotgun (WGS) entry which is preliminary data.</text>
</comment>
<protein>
    <submittedName>
        <fullName evidence="1">Uncharacterized protein</fullName>
    </submittedName>
</protein>
<dbReference type="RefSeq" id="WP_259543502.1">
    <property type="nucleotide sequence ID" value="NZ_JANLCJ010000474.1"/>
</dbReference>
<evidence type="ECO:0000313" key="1">
    <source>
        <dbReference type="EMBL" id="MCS5737176.1"/>
    </source>
</evidence>
<dbReference type="InterPro" id="IPR056209">
    <property type="entry name" value="SU10_adaptor"/>
</dbReference>
<organism evidence="1 2">
    <name type="scientific">Herbiconiux daphne</name>
    <dbReference type="NCBI Taxonomy" id="2970914"/>
    <lineage>
        <taxon>Bacteria</taxon>
        <taxon>Bacillati</taxon>
        <taxon>Actinomycetota</taxon>
        <taxon>Actinomycetes</taxon>
        <taxon>Micrococcales</taxon>
        <taxon>Microbacteriaceae</taxon>
        <taxon>Herbiconiux</taxon>
    </lineage>
</organism>
<dbReference type="Proteomes" id="UP001165586">
    <property type="component" value="Unassembled WGS sequence"/>
</dbReference>
<dbReference type="EMBL" id="JANLCJ010000474">
    <property type="protein sequence ID" value="MCS5737176.1"/>
    <property type="molecule type" value="Genomic_DNA"/>
</dbReference>